<protein>
    <submittedName>
        <fullName evidence="4">CsbD family protein</fullName>
    </submittedName>
</protein>
<dbReference type="Proteomes" id="UP000316500">
    <property type="component" value="Unassembled WGS sequence"/>
</dbReference>
<name>A0A558GTG1_PAENT</name>
<evidence type="ECO:0000313" key="5">
    <source>
        <dbReference type="Proteomes" id="UP000316500"/>
    </source>
</evidence>
<feature type="region of interest" description="Disordered" evidence="2">
    <location>
        <begin position="33"/>
        <end position="52"/>
    </location>
</feature>
<dbReference type="InterPro" id="IPR008462">
    <property type="entry name" value="CsbD"/>
</dbReference>
<sequence length="76" mass="8014">MGINDKINNAAAEHLGAAKEGAGKLTGDQSLEREGQHDQAQAKLQQAGEKVKDAAADIGDNIKDAAQKLKEGFTRK</sequence>
<gene>
    <name evidence="4" type="ORF">FQP90_17435</name>
</gene>
<comment type="similarity">
    <text evidence="1">Belongs to the UPF0337 (CsbD) family.</text>
</comment>
<feature type="domain" description="CsbD-like" evidence="3">
    <location>
        <begin position="5"/>
        <end position="56"/>
    </location>
</feature>
<proteinExistence type="inferred from homology"/>
<dbReference type="AlphaFoldDB" id="A0A558GTG1"/>
<evidence type="ECO:0000256" key="1">
    <source>
        <dbReference type="ARBA" id="ARBA00009129"/>
    </source>
</evidence>
<organism evidence="4 5">
    <name type="scientific">Paenarthrobacter nitroguajacolicus</name>
    <name type="common">Arthrobacter nitroguajacolicus</name>
    <dbReference type="NCBI Taxonomy" id="211146"/>
    <lineage>
        <taxon>Bacteria</taxon>
        <taxon>Bacillati</taxon>
        <taxon>Actinomycetota</taxon>
        <taxon>Actinomycetes</taxon>
        <taxon>Micrococcales</taxon>
        <taxon>Micrococcaceae</taxon>
        <taxon>Paenarthrobacter</taxon>
    </lineage>
</organism>
<evidence type="ECO:0000259" key="3">
    <source>
        <dbReference type="Pfam" id="PF05532"/>
    </source>
</evidence>
<dbReference type="EMBL" id="VNFK01000015">
    <property type="protein sequence ID" value="TVU60170.1"/>
    <property type="molecule type" value="Genomic_DNA"/>
</dbReference>
<dbReference type="Gene3D" id="1.10.1470.10">
    <property type="entry name" value="YjbJ"/>
    <property type="match status" value="1"/>
</dbReference>
<reference evidence="4 5" key="1">
    <citation type="submission" date="2019-07" db="EMBL/GenBank/DDBJ databases">
        <title>Diversity of Bacteria from Kongsfjorden, Arctic.</title>
        <authorList>
            <person name="Yu Y."/>
        </authorList>
    </citation>
    <scope>NUCLEOTIDE SEQUENCE [LARGE SCALE GENOMIC DNA]</scope>
    <source>
        <strain evidence="4 5">SM1928</strain>
    </source>
</reference>
<evidence type="ECO:0000313" key="4">
    <source>
        <dbReference type="EMBL" id="TVU60170.1"/>
    </source>
</evidence>
<accession>A0A558GTG1</accession>
<dbReference type="SUPFAM" id="SSF69047">
    <property type="entry name" value="Hypothetical protein YjbJ"/>
    <property type="match status" value="1"/>
</dbReference>
<comment type="caution">
    <text evidence="4">The sequence shown here is derived from an EMBL/GenBank/DDBJ whole genome shotgun (WGS) entry which is preliminary data.</text>
</comment>
<dbReference type="RefSeq" id="WP_144652335.1">
    <property type="nucleotide sequence ID" value="NZ_VNFK01000015.1"/>
</dbReference>
<dbReference type="Pfam" id="PF05532">
    <property type="entry name" value="CsbD"/>
    <property type="match status" value="1"/>
</dbReference>
<dbReference type="InterPro" id="IPR036629">
    <property type="entry name" value="YjbJ_sf"/>
</dbReference>
<dbReference type="OrthoDB" id="2143260at2"/>
<evidence type="ECO:0000256" key="2">
    <source>
        <dbReference type="SAM" id="MobiDB-lite"/>
    </source>
</evidence>